<dbReference type="EMBL" id="CM056809">
    <property type="protein sequence ID" value="KAJ8649299.1"/>
    <property type="molecule type" value="Genomic_DNA"/>
</dbReference>
<accession>A0ACC2MU98</accession>
<reference evidence="1 2" key="1">
    <citation type="journal article" date="2022" name="Hortic Res">
        <title>A haplotype resolved chromosomal level avocado genome allows analysis of novel avocado genes.</title>
        <authorList>
            <person name="Nath O."/>
            <person name="Fletcher S.J."/>
            <person name="Hayward A."/>
            <person name="Shaw L.M."/>
            <person name="Masouleh A.K."/>
            <person name="Furtado A."/>
            <person name="Henry R.J."/>
            <person name="Mitter N."/>
        </authorList>
    </citation>
    <scope>NUCLEOTIDE SEQUENCE [LARGE SCALE GENOMIC DNA]</scope>
    <source>
        <strain evidence="2">cv. Hass</strain>
    </source>
</reference>
<name>A0ACC2MU98_PERAE</name>
<evidence type="ECO:0000313" key="1">
    <source>
        <dbReference type="EMBL" id="KAJ8649299.1"/>
    </source>
</evidence>
<proteinExistence type="predicted"/>
<sequence length="598" mass="67227">MPLAPGATAVDTNPPANHFEPFHFPVLPRPISREEAQFPTNTVNQDGTDAWLLGGTGEPSAQQPTRIPPEPFTRSHSIFKKQCGSVPPKYRDKHSWAKLQAAERESNVESAGFHRGPENRLLPVMDAGFKTHRPKRQMTVVTRGLKISSLYHLHKEIFPDTGGLRQINTYKMFWFENMWLLQPDFHAVIRSSWATNEFSTEFGNKLVDLQETISTWKRETYGNLYASIEKLYRRIAGIQNSPSYPTSSFLQNLERELLHEVFLKKIQNEIFWYQRSQVISAEDNDTIMPLPNEEEVHRFGFSDLVIQRLLTCVSSVQFRVLLNGQPSEAIQPTRGLRQGDPIFPYLYLLCSEALAASLQKLASSQPAFFPTISPEGDRINYLQYADNTVVPFGVEAGQKIDLAKSSITFSRDTPRHLRRDVKSALGIHNEQGSFLYLGEQIGLSSRRGPESAIAAPTDWWLPPPPGWLKLNFHSAFNRFTQQARVGGAICDPFGNLITTFSGDIRAAHPLEAELIALQRGLLRCHDLQLSNIQARGTYSNEQDRVTAYTRAFFSDLMNDASASSNAPTRVRVDPSNAIPSRGFEQGGCSYSAHHANGE</sequence>
<evidence type="ECO:0000313" key="2">
    <source>
        <dbReference type="Proteomes" id="UP001234297"/>
    </source>
</evidence>
<organism evidence="1 2">
    <name type="scientific">Persea americana</name>
    <name type="common">Avocado</name>
    <dbReference type="NCBI Taxonomy" id="3435"/>
    <lineage>
        <taxon>Eukaryota</taxon>
        <taxon>Viridiplantae</taxon>
        <taxon>Streptophyta</taxon>
        <taxon>Embryophyta</taxon>
        <taxon>Tracheophyta</taxon>
        <taxon>Spermatophyta</taxon>
        <taxon>Magnoliopsida</taxon>
        <taxon>Magnoliidae</taxon>
        <taxon>Laurales</taxon>
        <taxon>Lauraceae</taxon>
        <taxon>Persea</taxon>
    </lineage>
</organism>
<keyword evidence="2" id="KW-1185">Reference proteome</keyword>
<gene>
    <name evidence="1" type="ORF">MRB53_002322</name>
</gene>
<comment type="caution">
    <text evidence="1">The sequence shown here is derived from an EMBL/GenBank/DDBJ whole genome shotgun (WGS) entry which is preliminary data.</text>
</comment>
<dbReference type="Proteomes" id="UP001234297">
    <property type="component" value="Chromosome 1"/>
</dbReference>
<protein>
    <submittedName>
        <fullName evidence="1">Uncharacterized protein</fullName>
    </submittedName>
</protein>